<gene>
    <name evidence="3" type="ORF">IPU22_01880</name>
</gene>
<proteinExistence type="predicted"/>
<dbReference type="RefSeq" id="WP_096541914.1">
    <property type="nucleotide sequence ID" value="NZ_CP063367.1"/>
</dbReference>
<feature type="transmembrane region" description="Helical" evidence="1">
    <location>
        <begin position="7"/>
        <end position="26"/>
    </location>
</feature>
<organism evidence="3 4">
    <name type="scientific">Staphylococcus delphini</name>
    <dbReference type="NCBI Taxonomy" id="53344"/>
    <lineage>
        <taxon>Bacteria</taxon>
        <taxon>Bacillati</taxon>
        <taxon>Bacillota</taxon>
        <taxon>Bacilli</taxon>
        <taxon>Bacillales</taxon>
        <taxon>Staphylococcaceae</taxon>
        <taxon>Staphylococcus</taxon>
        <taxon>Staphylococcus intermedius group</taxon>
    </lineage>
</organism>
<feature type="domain" description="DUF1648" evidence="2">
    <location>
        <begin position="11"/>
        <end position="56"/>
    </location>
</feature>
<dbReference type="Proteomes" id="UP000675994">
    <property type="component" value="Chromosome"/>
</dbReference>
<dbReference type="AlphaFoldDB" id="A0AAQ0IGS9"/>
<evidence type="ECO:0000256" key="1">
    <source>
        <dbReference type="SAM" id="Phobius"/>
    </source>
</evidence>
<keyword evidence="1" id="KW-0812">Transmembrane</keyword>
<feature type="transmembrane region" description="Helical" evidence="1">
    <location>
        <begin position="50"/>
        <end position="71"/>
    </location>
</feature>
<name>A0AAQ0IGS9_9STAP</name>
<sequence>MKQINRLMPVLWGVSIVILALFYAQLPERVGTHLNLNGEVDAWGSKSHLWILPIIFLVIWAFLSLLLHYAPIWEHTIQGKVVEKSQSQRRDVLFILVIVQLTVWVLYMVYLIGTINGKEGIPFWLMWLAYLVIGLTLITRIVHVFKRNQA</sequence>
<dbReference type="Pfam" id="PF07853">
    <property type="entry name" value="DUF1648"/>
    <property type="match status" value="1"/>
</dbReference>
<evidence type="ECO:0000259" key="2">
    <source>
        <dbReference type="Pfam" id="PF07853"/>
    </source>
</evidence>
<keyword evidence="1" id="KW-1133">Transmembrane helix</keyword>
<feature type="transmembrane region" description="Helical" evidence="1">
    <location>
        <begin position="92"/>
        <end position="112"/>
    </location>
</feature>
<dbReference type="InterPro" id="IPR012867">
    <property type="entry name" value="DUF1648"/>
</dbReference>
<evidence type="ECO:0000313" key="3">
    <source>
        <dbReference type="EMBL" id="QUM69722.1"/>
    </source>
</evidence>
<protein>
    <submittedName>
        <fullName evidence="3">DUF1648 domain-containing protein</fullName>
    </submittedName>
</protein>
<accession>A0AAQ0IGS9</accession>
<evidence type="ECO:0000313" key="4">
    <source>
        <dbReference type="Proteomes" id="UP000675994"/>
    </source>
</evidence>
<dbReference type="EMBL" id="CP063367">
    <property type="protein sequence ID" value="QUM69722.1"/>
    <property type="molecule type" value="Genomic_DNA"/>
</dbReference>
<feature type="transmembrane region" description="Helical" evidence="1">
    <location>
        <begin position="124"/>
        <end position="145"/>
    </location>
</feature>
<keyword evidence="1" id="KW-0472">Membrane</keyword>
<reference evidence="3" key="1">
    <citation type="journal article" date="2021" name="Front. Microbiol.">
        <title>Presence and Characterization of a Novel cfr-Carrying Tn558 Transposon Derivative in Staphylococcus delphini Isolated From Retail Food.</title>
        <authorList>
            <person name="Zhang F."/>
            <person name="Wu S."/>
            <person name="Huang J."/>
            <person name="Yang R."/>
            <person name="Zhang J."/>
            <person name="Lei T."/>
            <person name="Dai J."/>
            <person name="Ding Y."/>
            <person name="Xue L."/>
            <person name="Wang J."/>
            <person name="Chen M."/>
            <person name="Wu Q."/>
        </authorList>
    </citation>
    <scope>NUCLEOTIDE SEQUENCE</scope>
    <source>
        <strain evidence="3">2794-1</strain>
    </source>
</reference>